<dbReference type="PANTHER" id="PTHR14359">
    <property type="entry name" value="HOMO-OLIGOMERIC FLAVIN CONTAINING CYS DECARBOXYLASE FAMILY"/>
    <property type="match status" value="1"/>
</dbReference>
<dbReference type="GO" id="GO:0015941">
    <property type="term" value="P:pantothenate catabolic process"/>
    <property type="evidence" value="ECO:0007669"/>
    <property type="project" value="InterPro"/>
</dbReference>
<evidence type="ECO:0000256" key="3">
    <source>
        <dbReference type="HAMAP-Rule" id="MF_02225"/>
    </source>
</evidence>
<dbReference type="OrthoDB" id="9802554at2"/>
<comment type="cofactor">
    <cofactor evidence="3">
        <name>Mg(2+)</name>
        <dbReference type="ChEBI" id="CHEBI:18420"/>
    </cofactor>
</comment>
<comment type="catalytic activity">
    <reaction evidence="3 4">
        <text>(R)-4'-phosphopantothenate + L-cysteine + CTP = N-[(R)-4-phosphopantothenoyl]-L-cysteine + CMP + diphosphate + H(+)</text>
        <dbReference type="Rhea" id="RHEA:19397"/>
        <dbReference type="ChEBI" id="CHEBI:10986"/>
        <dbReference type="ChEBI" id="CHEBI:15378"/>
        <dbReference type="ChEBI" id="CHEBI:33019"/>
        <dbReference type="ChEBI" id="CHEBI:35235"/>
        <dbReference type="ChEBI" id="CHEBI:37563"/>
        <dbReference type="ChEBI" id="CHEBI:59458"/>
        <dbReference type="ChEBI" id="CHEBI:60377"/>
        <dbReference type="EC" id="6.3.2.5"/>
    </reaction>
</comment>
<evidence type="ECO:0000259" key="6">
    <source>
        <dbReference type="Pfam" id="PF04127"/>
    </source>
</evidence>
<dbReference type="Proteomes" id="UP000248395">
    <property type="component" value="Unassembled WGS sequence"/>
</dbReference>
<keyword evidence="8" id="KW-1185">Reference proteome</keyword>
<feature type="binding site" evidence="3">
    <location>
        <position position="276"/>
    </location>
    <ligand>
        <name>CTP</name>
        <dbReference type="ChEBI" id="CHEBI:37563"/>
    </ligand>
</feature>
<dbReference type="HAMAP" id="MF_02225">
    <property type="entry name" value="CoaBC"/>
    <property type="match status" value="1"/>
</dbReference>
<dbReference type="InterPro" id="IPR005252">
    <property type="entry name" value="CoaBC"/>
</dbReference>
<dbReference type="EMBL" id="QJKC01000026">
    <property type="protein sequence ID" value="PXX40134.1"/>
    <property type="molecule type" value="Genomic_DNA"/>
</dbReference>
<feature type="domain" description="DNA/pantothenate metabolism flavoprotein C-terminal" evidence="6">
    <location>
        <begin position="183"/>
        <end position="388"/>
    </location>
</feature>
<comment type="similarity">
    <text evidence="3 4">In the N-terminal section; belongs to the HFCD (homo-oligomeric flavin containing Cys decarboxylase) superfamily.</text>
</comment>
<keyword evidence="1 3" id="KW-0210">Decarboxylase</keyword>
<dbReference type="GO" id="GO:0010181">
    <property type="term" value="F:FMN binding"/>
    <property type="evidence" value="ECO:0007669"/>
    <property type="project" value="UniProtKB-UniRule"/>
</dbReference>
<reference evidence="7 8" key="1">
    <citation type="submission" date="2018-05" db="EMBL/GenBank/DDBJ databases">
        <title>Genomic Encyclopedia of Type Strains, Phase IV (KMG-IV): sequencing the most valuable type-strain genomes for metagenomic binning, comparative biology and taxonomic classification.</title>
        <authorList>
            <person name="Goeker M."/>
        </authorList>
    </citation>
    <scope>NUCLEOTIDE SEQUENCE [LARGE SCALE GENOMIC DNA]</scope>
    <source>
        <strain evidence="7 8">DSM 25134</strain>
    </source>
</reference>
<sequence>MTARRILLGVSGGIAAYKAAELTRLLVKAGHQVEVVMTEAATRFVTPLTFQALSGHAVYSDLWDPRPDNAMAHIELSRRADVFLIAPASTNLLYKLAHGVSDDLMSTLAAARTCPLIVAPAMNRQMWQNPPTQRNVAQLRADGVAVWGPASGEQACGEVGEGRMLEPEDLAEMLEGFFAAKSLAGKKVVLTAGPTYEAIDTVRGITNISSGKMGYALARACRDAGAEVTLISGPTGMPAPIGMTRINVDSARQMHDSVMQEVGRADIFIAVAAVADYRVKNRSAHKIKKEAGLPQIELEENPDILATVASLPAAPFCVGFAAESQNLLEFAERKRKKKRLPLLVANLAQHAMGADSNQVVLLDDAGEHALPDMPKPAVARAIVEHLAALLNR</sequence>
<comment type="pathway">
    <text evidence="3 4">Cofactor biosynthesis; coenzyme A biosynthesis; CoA from (R)-pantothenate: step 3/5.</text>
</comment>
<feature type="binding site" evidence="3">
    <location>
        <position position="320"/>
    </location>
    <ligand>
        <name>CTP</name>
        <dbReference type="ChEBI" id="CHEBI:37563"/>
    </ligand>
</feature>
<protein>
    <recommendedName>
        <fullName evidence="3">Coenzyme A biosynthesis bifunctional protein CoaBC</fullName>
    </recommendedName>
    <alternativeName>
        <fullName evidence="3">DNA/pantothenate metabolism flavoprotein</fullName>
    </alternativeName>
    <alternativeName>
        <fullName evidence="3">Phosphopantothenoylcysteine synthetase/decarboxylase</fullName>
        <shortName evidence="3">PPCS-PPCDC</shortName>
    </alternativeName>
    <domain>
        <recommendedName>
            <fullName evidence="3">Phosphopantothenoylcysteine decarboxylase</fullName>
            <shortName evidence="3">PPC decarboxylase</shortName>
            <shortName evidence="3">PPC-DC</shortName>
            <ecNumber evidence="3">4.1.1.36</ecNumber>
        </recommendedName>
        <alternativeName>
            <fullName evidence="3">CoaC</fullName>
        </alternativeName>
    </domain>
    <domain>
        <recommendedName>
            <fullName evidence="3">Phosphopantothenate--cysteine ligase</fullName>
            <ecNumber evidence="3">6.3.2.5</ecNumber>
        </recommendedName>
        <alternativeName>
            <fullName evidence="3">CoaB</fullName>
        </alternativeName>
        <alternativeName>
            <fullName evidence="3">Phosphopantothenoylcysteine synthetase</fullName>
            <shortName evidence="3">PPC synthetase</shortName>
            <shortName evidence="3">PPC-S</shortName>
        </alternativeName>
    </domain>
</protein>
<keyword evidence="3" id="KW-0511">Multifunctional enzyme</keyword>
<feature type="active site" description="Proton donor" evidence="3">
    <location>
        <position position="156"/>
    </location>
</feature>
<comment type="caution">
    <text evidence="7">The sequence shown here is derived from an EMBL/GenBank/DDBJ whole genome shotgun (WGS) entry which is preliminary data.</text>
</comment>
<dbReference type="UniPathway" id="UPA00241">
    <property type="reaction ID" value="UER00353"/>
</dbReference>
<gene>
    <name evidence="3" type="primary">coaBC</name>
    <name evidence="7" type="ORF">DFR38_1269</name>
</gene>
<feature type="binding site" evidence="3">
    <location>
        <begin position="302"/>
        <end position="305"/>
    </location>
    <ligand>
        <name>CTP</name>
        <dbReference type="ChEBI" id="CHEBI:37563"/>
    </ligand>
</feature>
<dbReference type="EC" id="6.3.2.5" evidence="3"/>
<keyword evidence="3" id="KW-0479">Metal-binding</keyword>
<comment type="catalytic activity">
    <reaction evidence="3 4">
        <text>N-[(R)-4-phosphopantothenoyl]-L-cysteine + H(+) = (R)-4'-phosphopantetheine + CO2</text>
        <dbReference type="Rhea" id="RHEA:16793"/>
        <dbReference type="ChEBI" id="CHEBI:15378"/>
        <dbReference type="ChEBI" id="CHEBI:16526"/>
        <dbReference type="ChEBI" id="CHEBI:59458"/>
        <dbReference type="ChEBI" id="CHEBI:61723"/>
        <dbReference type="EC" id="4.1.1.36"/>
    </reaction>
</comment>
<dbReference type="NCBIfam" id="TIGR00521">
    <property type="entry name" value="coaBC_dfp"/>
    <property type="match status" value="1"/>
</dbReference>
<evidence type="ECO:0000259" key="5">
    <source>
        <dbReference type="Pfam" id="PF02441"/>
    </source>
</evidence>
<dbReference type="EC" id="4.1.1.36" evidence="3"/>
<dbReference type="InterPro" id="IPR036551">
    <property type="entry name" value="Flavin_trans-like"/>
</dbReference>
<feature type="region of interest" description="Phosphopantothenoylcysteine decarboxylase" evidence="3">
    <location>
        <begin position="1"/>
        <end position="187"/>
    </location>
</feature>
<dbReference type="Pfam" id="PF04127">
    <property type="entry name" value="DFP"/>
    <property type="match status" value="1"/>
</dbReference>
<feature type="binding site" evidence="3">
    <location>
        <position position="286"/>
    </location>
    <ligand>
        <name>CTP</name>
        <dbReference type="ChEBI" id="CHEBI:37563"/>
    </ligand>
</feature>
<dbReference type="RefSeq" id="WP_110313781.1">
    <property type="nucleotide sequence ID" value="NZ_QJKC01000026.1"/>
</dbReference>
<keyword evidence="3 4" id="KW-0288">FMN</keyword>
<comment type="caution">
    <text evidence="3">Lacks conserved residue(s) required for the propagation of feature annotation.</text>
</comment>
<dbReference type="InterPro" id="IPR003382">
    <property type="entry name" value="Flavoprotein"/>
</dbReference>
<feature type="region of interest" description="Phosphopantothenate--cysteine ligase" evidence="3">
    <location>
        <begin position="188"/>
        <end position="392"/>
    </location>
</feature>
<dbReference type="Pfam" id="PF02441">
    <property type="entry name" value="Flavoprotein"/>
    <property type="match status" value="1"/>
</dbReference>
<comment type="function">
    <text evidence="3">Catalyzes two sequential steps in the biosynthesis of coenzyme A. In the first step cysteine is conjugated to 4'-phosphopantothenate to form 4-phosphopantothenoylcysteine. In the second step the latter compound is decarboxylated to form 4'-phosphopantotheine.</text>
</comment>
<comment type="function">
    <text evidence="4">Catalyzes two steps in the biosynthesis of coenzyme A. In the first step cysteine is conjugated to 4'-phosphopantothenate to form 4-phosphopantothenoylcysteine, in the latter compound is decarboxylated to form 4'-phosphopantotheine.</text>
</comment>
<keyword evidence="3" id="KW-0460">Magnesium</keyword>
<accession>A0A318IY55</accession>
<evidence type="ECO:0000256" key="4">
    <source>
        <dbReference type="RuleBase" id="RU364078"/>
    </source>
</evidence>
<keyword evidence="2 3" id="KW-0456">Lyase</keyword>
<evidence type="ECO:0000256" key="1">
    <source>
        <dbReference type="ARBA" id="ARBA00022793"/>
    </source>
</evidence>
<dbReference type="GO" id="GO:0015937">
    <property type="term" value="P:coenzyme A biosynthetic process"/>
    <property type="evidence" value="ECO:0007669"/>
    <property type="project" value="UniProtKB-UniRule"/>
</dbReference>
<dbReference type="GO" id="GO:0004633">
    <property type="term" value="F:phosphopantothenoylcysteine decarboxylase activity"/>
    <property type="evidence" value="ECO:0007669"/>
    <property type="project" value="UniProtKB-UniRule"/>
</dbReference>
<dbReference type="PANTHER" id="PTHR14359:SF6">
    <property type="entry name" value="PHOSPHOPANTOTHENOYLCYSTEINE DECARBOXYLASE"/>
    <property type="match status" value="1"/>
</dbReference>
<dbReference type="AlphaFoldDB" id="A0A318IY55"/>
<dbReference type="GO" id="GO:0071513">
    <property type="term" value="C:phosphopantothenoylcysteine decarboxylase complex"/>
    <property type="evidence" value="ECO:0007669"/>
    <property type="project" value="TreeGrafter"/>
</dbReference>
<keyword evidence="3 4" id="KW-0436">Ligase</keyword>
<comment type="pathway">
    <text evidence="3 4">Cofactor biosynthesis; coenzyme A biosynthesis; CoA from (R)-pantothenate: step 2/5.</text>
</comment>
<dbReference type="SUPFAM" id="SSF52507">
    <property type="entry name" value="Homo-oligomeric flavin-containing Cys decarboxylases, HFCD"/>
    <property type="match status" value="1"/>
</dbReference>
<evidence type="ECO:0000256" key="2">
    <source>
        <dbReference type="ARBA" id="ARBA00023239"/>
    </source>
</evidence>
<dbReference type="GO" id="GO:0046872">
    <property type="term" value="F:metal ion binding"/>
    <property type="evidence" value="ECO:0007669"/>
    <property type="project" value="UniProtKB-KW"/>
</dbReference>
<comment type="similarity">
    <text evidence="3 4">In the C-terminal section; belongs to the PPC synthetase family.</text>
</comment>
<feature type="domain" description="Flavoprotein" evidence="5">
    <location>
        <begin position="5"/>
        <end position="172"/>
    </location>
</feature>
<keyword evidence="3 4" id="KW-0285">Flavoprotein</keyword>
<evidence type="ECO:0000313" key="8">
    <source>
        <dbReference type="Proteomes" id="UP000248395"/>
    </source>
</evidence>
<dbReference type="InterPro" id="IPR007085">
    <property type="entry name" value="DNA/pantothenate-metab_flavo_C"/>
</dbReference>
<dbReference type="GO" id="GO:0004632">
    <property type="term" value="F:phosphopantothenate--cysteine ligase activity"/>
    <property type="evidence" value="ECO:0007669"/>
    <property type="project" value="UniProtKB-UniRule"/>
</dbReference>
<dbReference type="InterPro" id="IPR035929">
    <property type="entry name" value="CoaB-like_sf"/>
</dbReference>
<feature type="binding site" evidence="3">
    <location>
        <position position="338"/>
    </location>
    <ligand>
        <name>CTP</name>
        <dbReference type="ChEBI" id="CHEBI:37563"/>
    </ligand>
</feature>
<comment type="cofactor">
    <cofactor evidence="3">
        <name>FMN</name>
        <dbReference type="ChEBI" id="CHEBI:58210"/>
    </cofactor>
    <text evidence="3">Binds 1 FMN per subunit.</text>
</comment>
<name>A0A318IY55_9NEIS</name>
<organism evidence="7 8">
    <name type="scientific">Aquitalea magnusonii</name>
    <dbReference type="NCBI Taxonomy" id="332411"/>
    <lineage>
        <taxon>Bacteria</taxon>
        <taxon>Pseudomonadati</taxon>
        <taxon>Pseudomonadota</taxon>
        <taxon>Betaproteobacteria</taxon>
        <taxon>Neisseriales</taxon>
        <taxon>Chromobacteriaceae</taxon>
        <taxon>Aquitalea</taxon>
    </lineage>
</organism>
<dbReference type="Gene3D" id="3.40.50.10300">
    <property type="entry name" value="CoaB-like"/>
    <property type="match status" value="1"/>
</dbReference>
<dbReference type="Gene3D" id="3.40.50.1950">
    <property type="entry name" value="Flavin prenyltransferase-like"/>
    <property type="match status" value="1"/>
</dbReference>
<dbReference type="SUPFAM" id="SSF102645">
    <property type="entry name" value="CoaB-like"/>
    <property type="match status" value="1"/>
</dbReference>
<proteinExistence type="inferred from homology"/>
<evidence type="ECO:0000313" key="7">
    <source>
        <dbReference type="EMBL" id="PXX40134.1"/>
    </source>
</evidence>
<feature type="binding site" evidence="3">
    <location>
        <position position="334"/>
    </location>
    <ligand>
        <name>CTP</name>
        <dbReference type="ChEBI" id="CHEBI:37563"/>
    </ligand>
</feature>